<reference evidence="13 15" key="2">
    <citation type="submission" date="2018-07" db="EMBL/GenBank/DDBJ databases">
        <title>Draft Genome Assemblies for Five Robust Yarrowia lipolytica Strains Exhibiting High Lipid Production and Pentose Sugar Utilization and Sugar Alcohol Secretion from Undetoxified Lignocellulosic Biomass Hydrolysates.</title>
        <authorList>
            <consortium name="DOE Joint Genome Institute"/>
            <person name="Walker C."/>
            <person name="Ryu S."/>
            <person name="Na H."/>
            <person name="Zane M."/>
            <person name="LaButti K."/>
            <person name="Lipzen A."/>
            <person name="Haridas S."/>
            <person name="Barry K."/>
            <person name="Grigoriev I.V."/>
            <person name="Quarterman J."/>
            <person name="Slininger P."/>
            <person name="Dien B."/>
            <person name="Trinh C.T."/>
        </authorList>
    </citation>
    <scope>NUCLEOTIDE SEQUENCE [LARGE SCALE GENOMIC DNA]</scope>
    <source>
        <strain evidence="13 15">YB392</strain>
    </source>
</reference>
<feature type="transmembrane region" description="Helical" evidence="9">
    <location>
        <begin position="353"/>
        <end position="371"/>
    </location>
</feature>
<dbReference type="Gene3D" id="3.10.580.10">
    <property type="entry name" value="CBS-domain"/>
    <property type="match status" value="1"/>
</dbReference>
<evidence type="ECO:0000256" key="4">
    <source>
        <dbReference type="ARBA" id="ARBA00022989"/>
    </source>
</evidence>
<dbReference type="InterPro" id="IPR046342">
    <property type="entry name" value="CBS_dom_sf"/>
</dbReference>
<dbReference type="InterPro" id="IPR000644">
    <property type="entry name" value="CBS_dom"/>
</dbReference>
<feature type="domain" description="CBS" evidence="11">
    <location>
        <begin position="694"/>
        <end position="750"/>
    </location>
</feature>
<dbReference type="PRINTS" id="PR00762">
    <property type="entry name" value="CLCHANNEL"/>
</dbReference>
<evidence type="ECO:0000259" key="11">
    <source>
        <dbReference type="PROSITE" id="PS51371"/>
    </source>
</evidence>
<dbReference type="KEGG" id="yli:2912515"/>
<feature type="transmembrane region" description="Helical" evidence="9">
    <location>
        <begin position="391"/>
        <end position="410"/>
    </location>
</feature>
<dbReference type="PANTHER" id="PTHR45711:SF6">
    <property type="entry name" value="CHLORIDE CHANNEL PROTEIN"/>
    <property type="match status" value="1"/>
</dbReference>
<dbReference type="GO" id="GO:0005794">
    <property type="term" value="C:Golgi apparatus"/>
    <property type="evidence" value="ECO:0007669"/>
    <property type="project" value="TreeGrafter"/>
</dbReference>
<dbReference type="VEuPathDB" id="FungiDB:YALI1_E11083g"/>
<dbReference type="SMART" id="SM00116">
    <property type="entry name" value="CBS"/>
    <property type="match status" value="1"/>
</dbReference>
<feature type="transmembrane region" description="Helical" evidence="9">
    <location>
        <begin position="499"/>
        <end position="520"/>
    </location>
</feature>
<dbReference type="FunFam" id="1.10.3080.10:FF:000011">
    <property type="entry name" value="Chloride channel protein"/>
    <property type="match status" value="1"/>
</dbReference>
<dbReference type="Proteomes" id="UP000182444">
    <property type="component" value="Chromosome 1E"/>
</dbReference>
<dbReference type="CDD" id="cd04591">
    <property type="entry name" value="CBS_pair_voltage-gated_CLC_euk_bac"/>
    <property type="match status" value="1"/>
</dbReference>
<dbReference type="AlphaFoldDB" id="A0A1D8NHP4"/>
<accession>A0A1D8NHP4</accession>
<keyword evidence="7 9" id="KW-0868">Chloride</keyword>
<feature type="transmembrane region" description="Helical" evidence="9">
    <location>
        <begin position="444"/>
        <end position="464"/>
    </location>
</feature>
<evidence type="ECO:0000256" key="8">
    <source>
        <dbReference type="PROSITE-ProRule" id="PRU00703"/>
    </source>
</evidence>
<keyword evidence="5 9" id="KW-0406">Ion transport</keyword>
<dbReference type="Pfam" id="PF00654">
    <property type="entry name" value="Voltage_CLC"/>
    <property type="match status" value="1"/>
</dbReference>
<evidence type="ECO:0000256" key="9">
    <source>
        <dbReference type="RuleBase" id="RU361221"/>
    </source>
</evidence>
<organism evidence="12 14">
    <name type="scientific">Yarrowia lipolytica</name>
    <name type="common">Candida lipolytica</name>
    <dbReference type="NCBI Taxonomy" id="4952"/>
    <lineage>
        <taxon>Eukaryota</taxon>
        <taxon>Fungi</taxon>
        <taxon>Dikarya</taxon>
        <taxon>Ascomycota</taxon>
        <taxon>Saccharomycotina</taxon>
        <taxon>Dipodascomycetes</taxon>
        <taxon>Dipodascales</taxon>
        <taxon>Dipodascales incertae sedis</taxon>
        <taxon>Yarrowia</taxon>
    </lineage>
</organism>
<dbReference type="SUPFAM" id="SSF54631">
    <property type="entry name" value="CBS-domain pair"/>
    <property type="match status" value="1"/>
</dbReference>
<feature type="transmembrane region" description="Helical" evidence="9">
    <location>
        <begin position="470"/>
        <end position="492"/>
    </location>
</feature>
<reference evidence="12 14" key="1">
    <citation type="journal article" date="2016" name="PLoS ONE">
        <title>Sequence Assembly of Yarrowia lipolytica Strain W29/CLIB89 Shows Transposable Element Diversity.</title>
        <authorList>
            <person name="Magnan C."/>
            <person name="Yu J."/>
            <person name="Chang I."/>
            <person name="Jahn E."/>
            <person name="Kanomata Y."/>
            <person name="Wu J."/>
            <person name="Zeller M."/>
            <person name="Oakes M."/>
            <person name="Baldi P."/>
            <person name="Sandmeyer S."/>
        </authorList>
    </citation>
    <scope>NUCLEOTIDE SEQUENCE [LARGE SCALE GENOMIC DNA]</scope>
    <source>
        <strain evidence="12">CLIB89</strain>
        <strain evidence="14">CLIB89(W29)</strain>
    </source>
</reference>
<evidence type="ECO:0000256" key="10">
    <source>
        <dbReference type="SAM" id="MobiDB-lite"/>
    </source>
</evidence>
<dbReference type="eggNOG" id="KOG0475">
    <property type="taxonomic scope" value="Eukaryota"/>
</dbReference>
<evidence type="ECO:0000313" key="15">
    <source>
        <dbReference type="Proteomes" id="UP000256601"/>
    </source>
</evidence>
<keyword evidence="6 9" id="KW-0472">Membrane</keyword>
<feature type="transmembrane region" description="Helical" evidence="9">
    <location>
        <begin position="175"/>
        <end position="196"/>
    </location>
</feature>
<dbReference type="Pfam" id="PF00571">
    <property type="entry name" value="CBS"/>
    <property type="match status" value="1"/>
</dbReference>
<evidence type="ECO:0000313" key="12">
    <source>
        <dbReference type="EMBL" id="AOW05149.1"/>
    </source>
</evidence>
<dbReference type="SUPFAM" id="SSF81340">
    <property type="entry name" value="Clc chloride channel"/>
    <property type="match status" value="1"/>
</dbReference>
<evidence type="ECO:0000313" key="14">
    <source>
        <dbReference type="Proteomes" id="UP000182444"/>
    </source>
</evidence>
<dbReference type="GO" id="GO:0005886">
    <property type="term" value="C:plasma membrane"/>
    <property type="evidence" value="ECO:0007669"/>
    <property type="project" value="TreeGrafter"/>
</dbReference>
<dbReference type="PROSITE" id="PS51371">
    <property type="entry name" value="CBS"/>
    <property type="match status" value="1"/>
</dbReference>
<evidence type="ECO:0000256" key="1">
    <source>
        <dbReference type="ARBA" id="ARBA00004141"/>
    </source>
</evidence>
<evidence type="ECO:0000256" key="5">
    <source>
        <dbReference type="ARBA" id="ARBA00023065"/>
    </source>
</evidence>
<dbReference type="GO" id="GO:0005769">
    <property type="term" value="C:early endosome"/>
    <property type="evidence" value="ECO:0007669"/>
    <property type="project" value="TreeGrafter"/>
</dbReference>
<evidence type="ECO:0000313" key="13">
    <source>
        <dbReference type="EMBL" id="RDW27352.1"/>
    </source>
</evidence>
<dbReference type="CDD" id="cd03684">
    <property type="entry name" value="ClC_3_like"/>
    <property type="match status" value="1"/>
</dbReference>
<keyword evidence="3 9" id="KW-0812">Transmembrane</keyword>
<evidence type="ECO:0000256" key="3">
    <source>
        <dbReference type="ARBA" id="ARBA00022692"/>
    </source>
</evidence>
<dbReference type="EMBL" id="CP017557">
    <property type="protein sequence ID" value="AOW05149.1"/>
    <property type="molecule type" value="Genomic_DNA"/>
</dbReference>
<feature type="transmembrane region" description="Helical" evidence="9">
    <location>
        <begin position="312"/>
        <end position="332"/>
    </location>
</feature>
<feature type="transmembrane region" description="Helical" evidence="9">
    <location>
        <begin position="532"/>
        <end position="551"/>
    </location>
</feature>
<gene>
    <name evidence="13" type="ORF">B0I71DRAFT_22165</name>
    <name evidence="12" type="ORF">YALI1_E11083g</name>
</gene>
<comment type="similarity">
    <text evidence="9">Belongs to the chloride channel (TC 2.A.49) family.</text>
</comment>
<feature type="transmembrane region" description="Helical" evidence="9">
    <location>
        <begin position="108"/>
        <end position="132"/>
    </location>
</feature>
<evidence type="ECO:0000256" key="7">
    <source>
        <dbReference type="ARBA" id="ARBA00023214"/>
    </source>
</evidence>
<evidence type="ECO:0000256" key="2">
    <source>
        <dbReference type="ARBA" id="ARBA00022448"/>
    </source>
</evidence>
<keyword evidence="2 9" id="KW-0813">Transport</keyword>
<dbReference type="VEuPathDB" id="FungiDB:YALI0_E09015g"/>
<protein>
    <recommendedName>
        <fullName evidence="9">Chloride channel protein</fullName>
    </recommendedName>
</protein>
<dbReference type="Proteomes" id="UP000256601">
    <property type="component" value="Unassembled WGS sequence"/>
</dbReference>
<proteinExistence type="inferred from homology"/>
<evidence type="ECO:0000256" key="6">
    <source>
        <dbReference type="ARBA" id="ARBA00023136"/>
    </source>
</evidence>
<keyword evidence="8" id="KW-0129">CBS domain</keyword>
<sequence>MVTTPRDSFDSLISENSNPQITEPEPPSSPRNVFRPFTDTINRAQALASAALTDDSEFTYNHNIFYDDKTTIDWMHEFAKERQQRRIAWDTPGVRGQALRLVNTSRRWIILIGTGIAVGLIAACIDITSHWIADVRLGYCQNAFYLSRDSCCSGIATNDPCPGWIEWSSSYFLRYMMYTFICVICATSASVLVITYSPHSKLSGISEIKTILAGYIIKGFMGKWTLLIKSLGLGLAVGSGVWVGKEGPLVHVACCCANLLIRYTSREHNEAQKREILSAAAAAGISVAFGSPIGGVLFSLEQVSYYFPDKTMWHSFVCAMIAAVTLQFVNPFRTGKLVLFQVEYDRLWHRFELVPFAILGIFGGLYGAYFIKLNLKYAKMRKTTFIKNFPILEVAILALITGLINYPNVYMRLQPSVLLSYLFQECNASTPEALCNLDNWSQSVALLLSACGLGFLLASYSFGVALPAGIIIPSMCIGALFGRAVGILMATWHETNRDFFLFASCPAEGTCVTPGVYAVVGAASALGGVTRLTISIVVITFELTGALNYVLPIMAGVMVSKWVGDAIGGKRGIYESWIHVLDLPYLDNKDDEPVPVVYVKEFMTSIDDLVVIQTNSSDHVNTIDSLQSTISSCTFQGFPIVNQDTILQGYIFRSELKFSIDKALLFDHLTGETECVFESRDAEDSSCLLLREWVVQAPPTVTSSATLQLVSNMFFKLGLRYICVVDKGKLVGLITKEDLWRLFNSDRLKTMAVPILGTVNDESRQGLLHDDV</sequence>
<comment type="subcellular location">
    <subcellularLocation>
        <location evidence="1 9">Membrane</location>
        <topology evidence="1 9">Multi-pass membrane protein</topology>
    </subcellularLocation>
</comment>
<dbReference type="EMBL" id="KZ858964">
    <property type="protein sequence ID" value="RDW27352.1"/>
    <property type="molecule type" value="Genomic_DNA"/>
</dbReference>
<dbReference type="InterPro" id="IPR014743">
    <property type="entry name" value="Cl-channel_core"/>
</dbReference>
<feature type="compositionally biased region" description="Polar residues" evidence="10">
    <location>
        <begin position="1"/>
        <end position="21"/>
    </location>
</feature>
<keyword evidence="4 9" id="KW-1133">Transmembrane helix</keyword>
<dbReference type="InterPro" id="IPR001807">
    <property type="entry name" value="ClC"/>
</dbReference>
<dbReference type="PANTHER" id="PTHR45711">
    <property type="entry name" value="CHLORIDE CHANNEL PROTEIN"/>
    <property type="match status" value="1"/>
</dbReference>
<feature type="region of interest" description="Disordered" evidence="10">
    <location>
        <begin position="1"/>
        <end position="31"/>
    </location>
</feature>
<feature type="transmembrane region" description="Helical" evidence="9">
    <location>
        <begin position="277"/>
        <end position="300"/>
    </location>
</feature>
<dbReference type="GO" id="GO:0005247">
    <property type="term" value="F:voltage-gated chloride channel activity"/>
    <property type="evidence" value="ECO:0007669"/>
    <property type="project" value="TreeGrafter"/>
</dbReference>
<dbReference type="Gene3D" id="1.10.3080.10">
    <property type="entry name" value="Clc chloride channel"/>
    <property type="match status" value="1"/>
</dbReference>
<name>A0A1D8NHP4_YARLL</name>